<reference evidence="1 2" key="1">
    <citation type="journal article" date="2016" name="Front. Microbiol.">
        <title>Comprehensive Phylogenetic Analysis of Bovine Non-aureus Staphylococci Species Based on Whole-Genome Sequencing.</title>
        <authorList>
            <person name="Naushad S."/>
            <person name="Barkema H.W."/>
            <person name="Luby C."/>
            <person name="Condas L.A."/>
            <person name="Nobrega D.B."/>
            <person name="Carson D.A."/>
            <person name="De Buck J."/>
        </authorList>
    </citation>
    <scope>NUCLEOTIDE SEQUENCE [LARGE SCALE GENOMIC DNA]</scope>
    <source>
        <strain evidence="1 2">SNUC 3829</strain>
    </source>
</reference>
<dbReference type="SUPFAM" id="SSF55729">
    <property type="entry name" value="Acyl-CoA N-acyltransferases (Nat)"/>
    <property type="match status" value="1"/>
</dbReference>
<dbReference type="GO" id="GO:0016747">
    <property type="term" value="F:acyltransferase activity, transferring groups other than amino-acyl groups"/>
    <property type="evidence" value="ECO:0007669"/>
    <property type="project" value="InterPro"/>
</dbReference>
<organism evidence="1 2">
    <name type="scientific">Staphylococcus cohnii</name>
    <dbReference type="NCBI Taxonomy" id="29382"/>
    <lineage>
        <taxon>Bacteria</taxon>
        <taxon>Bacillati</taxon>
        <taxon>Bacillota</taxon>
        <taxon>Bacilli</taxon>
        <taxon>Bacillales</taxon>
        <taxon>Staphylococcaceae</taxon>
        <taxon>Staphylococcus</taxon>
        <taxon>Staphylococcus cohnii species complex</taxon>
    </lineage>
</organism>
<dbReference type="InterPro" id="IPR016181">
    <property type="entry name" value="Acyl_CoA_acyltransferase"/>
</dbReference>
<keyword evidence="1" id="KW-0808">Transferase</keyword>
<dbReference type="EMBL" id="PYZR01000124">
    <property type="protein sequence ID" value="PTF65699.1"/>
    <property type="molecule type" value="Genomic_DNA"/>
</dbReference>
<dbReference type="PANTHER" id="PTHR43617:SF2">
    <property type="entry name" value="UPF0039 PROTEIN SLL0451"/>
    <property type="match status" value="1"/>
</dbReference>
<sequence length="166" mass="19724">MEFTIRTLTEADKYGKALVHYESWLETYDHLSKNNYLENLDKVQFIRKSYLHDVPTLVALVENEVVGFISYGKTESSSSSDDWSEIFALYLLEDYQRHMIGYALTQRALELSYPDNVTLWVVEENKNAIHFYEQIGFKMSNDKQATYFGKTYYEVRMNYSRNEHDY</sequence>
<dbReference type="InterPro" id="IPR050276">
    <property type="entry name" value="MshD_Acetyltransferase"/>
</dbReference>
<name>A0A2T4LQT1_9STAP</name>
<dbReference type="InterPro" id="IPR000182">
    <property type="entry name" value="GNAT_dom"/>
</dbReference>
<dbReference type="Pfam" id="PF00583">
    <property type="entry name" value="Acetyltransf_1"/>
    <property type="match status" value="1"/>
</dbReference>
<gene>
    <name evidence="1" type="ORF">BUY34_09920</name>
</gene>
<comment type="caution">
    <text evidence="1">The sequence shown here is derived from an EMBL/GenBank/DDBJ whole genome shotgun (WGS) entry which is preliminary data.</text>
</comment>
<dbReference type="CDD" id="cd04301">
    <property type="entry name" value="NAT_SF"/>
    <property type="match status" value="1"/>
</dbReference>
<dbReference type="PANTHER" id="PTHR43617">
    <property type="entry name" value="L-AMINO ACID N-ACETYLTRANSFERASE"/>
    <property type="match status" value="1"/>
</dbReference>
<accession>A0A2T4LQT1</accession>
<evidence type="ECO:0000313" key="2">
    <source>
        <dbReference type="Proteomes" id="UP000241208"/>
    </source>
</evidence>
<proteinExistence type="predicted"/>
<dbReference type="RefSeq" id="WP_107384799.1">
    <property type="nucleotide sequence ID" value="NZ_CP126540.1"/>
</dbReference>
<evidence type="ECO:0000313" key="1">
    <source>
        <dbReference type="EMBL" id="PTF65699.1"/>
    </source>
</evidence>
<dbReference type="Proteomes" id="UP000241208">
    <property type="component" value="Unassembled WGS sequence"/>
</dbReference>
<protein>
    <submittedName>
        <fullName evidence="1">N-acetyltransferase</fullName>
    </submittedName>
</protein>
<dbReference type="PROSITE" id="PS51186">
    <property type="entry name" value="GNAT"/>
    <property type="match status" value="1"/>
</dbReference>
<dbReference type="AlphaFoldDB" id="A0A2T4LQT1"/>
<dbReference type="Gene3D" id="3.40.630.30">
    <property type="match status" value="1"/>
</dbReference>